<dbReference type="InterPro" id="IPR037294">
    <property type="entry name" value="ABC_BtuC-like"/>
</dbReference>
<evidence type="ECO:0000313" key="9">
    <source>
        <dbReference type="EMBL" id="AFC86513.1"/>
    </source>
</evidence>
<organism evidence="9 10">
    <name type="scientific">Frateuria aurantia (strain ATCC 33424 / DSM 6220 / KCTC 2777 / LMG 1558 / NBRC 3245 / NCIMB 13370)</name>
    <name type="common">Acetobacter aurantius</name>
    <dbReference type="NCBI Taxonomy" id="767434"/>
    <lineage>
        <taxon>Bacteria</taxon>
        <taxon>Pseudomonadati</taxon>
        <taxon>Pseudomonadota</taxon>
        <taxon>Gammaproteobacteria</taxon>
        <taxon>Lysobacterales</taxon>
        <taxon>Rhodanobacteraceae</taxon>
        <taxon>Frateuria</taxon>
    </lineage>
</organism>
<proteinExistence type="inferred from homology"/>
<evidence type="ECO:0000256" key="1">
    <source>
        <dbReference type="ARBA" id="ARBA00004651"/>
    </source>
</evidence>
<protein>
    <submittedName>
        <fullName evidence="9">ABC-type Fe3+-siderophore transport system, permease component</fullName>
    </submittedName>
</protein>
<evidence type="ECO:0000313" key="10">
    <source>
        <dbReference type="Proteomes" id="UP000005234"/>
    </source>
</evidence>
<dbReference type="AlphaFoldDB" id="H8L437"/>
<dbReference type="Gene3D" id="1.10.3470.10">
    <property type="entry name" value="ABC transporter involved in vitamin B12 uptake, BtuC"/>
    <property type="match status" value="1"/>
</dbReference>
<dbReference type="HOGENOM" id="CLU_013016_0_3_6"/>
<keyword evidence="6 8" id="KW-1133">Transmembrane helix</keyword>
<dbReference type="PANTHER" id="PTHR30472:SF25">
    <property type="entry name" value="ABC TRANSPORTER PERMEASE PROTEIN MJ0876-RELATED"/>
    <property type="match status" value="1"/>
</dbReference>
<keyword evidence="3" id="KW-0813">Transport</keyword>
<dbReference type="SUPFAM" id="SSF81345">
    <property type="entry name" value="ABC transporter involved in vitamin B12 uptake, BtuC"/>
    <property type="match status" value="1"/>
</dbReference>
<dbReference type="STRING" id="767434.Fraau_2131"/>
<evidence type="ECO:0000256" key="6">
    <source>
        <dbReference type="ARBA" id="ARBA00022989"/>
    </source>
</evidence>
<feature type="transmembrane region" description="Helical" evidence="8">
    <location>
        <begin position="123"/>
        <end position="144"/>
    </location>
</feature>
<dbReference type="InterPro" id="IPR000522">
    <property type="entry name" value="ABC_transptr_permease_BtuC"/>
</dbReference>
<dbReference type="GO" id="GO:0033214">
    <property type="term" value="P:siderophore-iron import into cell"/>
    <property type="evidence" value="ECO:0007669"/>
    <property type="project" value="TreeGrafter"/>
</dbReference>
<dbReference type="Pfam" id="PF01032">
    <property type="entry name" value="FecCD"/>
    <property type="match status" value="1"/>
</dbReference>
<dbReference type="CDD" id="cd06550">
    <property type="entry name" value="TM_ABC_iron-siderophores_like"/>
    <property type="match status" value="1"/>
</dbReference>
<evidence type="ECO:0000256" key="4">
    <source>
        <dbReference type="ARBA" id="ARBA00022475"/>
    </source>
</evidence>
<dbReference type="OrthoDB" id="9055647at2"/>
<dbReference type="GO" id="GO:0022857">
    <property type="term" value="F:transmembrane transporter activity"/>
    <property type="evidence" value="ECO:0007669"/>
    <property type="project" value="InterPro"/>
</dbReference>
<comment type="similarity">
    <text evidence="2">Belongs to the binding-protein-dependent transport system permease family. FecCD subfamily.</text>
</comment>
<feature type="transmembrane region" description="Helical" evidence="8">
    <location>
        <begin position="315"/>
        <end position="334"/>
    </location>
</feature>
<keyword evidence="5 8" id="KW-0812">Transmembrane</keyword>
<dbReference type="EMBL" id="CP003350">
    <property type="protein sequence ID" value="AFC86513.1"/>
    <property type="molecule type" value="Genomic_DNA"/>
</dbReference>
<evidence type="ECO:0000256" key="3">
    <source>
        <dbReference type="ARBA" id="ARBA00022448"/>
    </source>
</evidence>
<evidence type="ECO:0000256" key="7">
    <source>
        <dbReference type="ARBA" id="ARBA00023136"/>
    </source>
</evidence>
<accession>H8L437</accession>
<feature type="transmembrane region" description="Helical" evidence="8">
    <location>
        <begin position="156"/>
        <end position="178"/>
    </location>
</feature>
<keyword evidence="7 8" id="KW-0472">Membrane</keyword>
<dbReference type="eggNOG" id="COG0609">
    <property type="taxonomic scope" value="Bacteria"/>
</dbReference>
<feature type="transmembrane region" description="Helical" evidence="8">
    <location>
        <begin position="94"/>
        <end position="117"/>
    </location>
</feature>
<dbReference type="FunFam" id="1.10.3470.10:FF:000001">
    <property type="entry name" value="Vitamin B12 ABC transporter permease BtuC"/>
    <property type="match status" value="1"/>
</dbReference>
<feature type="transmembrane region" description="Helical" evidence="8">
    <location>
        <begin position="247"/>
        <end position="272"/>
    </location>
</feature>
<evidence type="ECO:0000256" key="2">
    <source>
        <dbReference type="ARBA" id="ARBA00007935"/>
    </source>
</evidence>
<dbReference type="PROSITE" id="PS51257">
    <property type="entry name" value="PROKAR_LIPOPROTEIN"/>
    <property type="match status" value="1"/>
</dbReference>
<dbReference type="PANTHER" id="PTHR30472">
    <property type="entry name" value="FERRIC ENTEROBACTIN TRANSPORT SYSTEM PERMEASE PROTEIN"/>
    <property type="match status" value="1"/>
</dbReference>
<keyword evidence="4" id="KW-1003">Cell membrane</keyword>
<dbReference type="RefSeq" id="WP_014403516.1">
    <property type="nucleotide sequence ID" value="NC_017033.1"/>
</dbReference>
<dbReference type="Proteomes" id="UP000005234">
    <property type="component" value="Chromosome"/>
</dbReference>
<gene>
    <name evidence="9" type="ordered locus">Fraau_2131</name>
</gene>
<dbReference type="KEGG" id="fau:Fraau_2131"/>
<name>H8L437_FRAAD</name>
<evidence type="ECO:0000256" key="5">
    <source>
        <dbReference type="ARBA" id="ARBA00022692"/>
    </source>
</evidence>
<sequence length="343" mass="34778">MRRRTGRGRLAALLVLLLATLVAGIGCGAMWLSPGEVVGALLRGLGGAVPEPMDGIVLGLRLPRVLLAAAVGAGLATSGAAMQGLFRNPLVEPGLVGISAGAALGAIGMIVLGGAALAAFPLLAMSGVSLAAFAGAMLATMLVYALGRGLSGVSGLLLAGVAINAMAMAGVGLLTYLADEKQLRDLSFWTLGSLSSADWRHVRLVLPLELVAVWLLPRRAAALNALLLGEADAQLLGFAPRRLRAELIALVALATGTAVACCGVIGFVGLLVPHVMRMLVGPDHRPLLPASALAGASLLIGADTVARCMVAPAELPVGILTALLGAPFFLWLLFRARRQGAGL</sequence>
<reference evidence="9" key="1">
    <citation type="submission" date="2012-02" db="EMBL/GenBank/DDBJ databases">
        <title>The complete genome of Frateuria aurantia DSM 6220.</title>
        <authorList>
            <consortium name="US DOE Joint Genome Institute (JGI-PGF)"/>
            <person name="Lucas S."/>
            <person name="Copeland A."/>
            <person name="Lapidus A."/>
            <person name="Glavina del Rio T."/>
            <person name="Dalin E."/>
            <person name="Tice H."/>
            <person name="Bruce D."/>
            <person name="Goodwin L."/>
            <person name="Pitluck S."/>
            <person name="Peters L."/>
            <person name="Ovchinnikova G."/>
            <person name="Teshima H."/>
            <person name="Kyrpides N."/>
            <person name="Mavromatis K."/>
            <person name="Ivanova N."/>
            <person name="Brettin T."/>
            <person name="Detter J.C."/>
            <person name="Han C."/>
            <person name="Larimer F."/>
            <person name="Land M."/>
            <person name="Hauser L."/>
            <person name="Markowitz V."/>
            <person name="Cheng J.-F."/>
            <person name="Hugenholtz P."/>
            <person name="Woyke T."/>
            <person name="Wu D."/>
            <person name="Brambilla E."/>
            <person name="Klenk H.-P."/>
            <person name="Eisen J.A."/>
        </authorList>
    </citation>
    <scope>NUCLEOTIDE SEQUENCE</scope>
    <source>
        <strain evidence="9">DSM 6220</strain>
    </source>
</reference>
<dbReference type="GO" id="GO:0005886">
    <property type="term" value="C:plasma membrane"/>
    <property type="evidence" value="ECO:0007669"/>
    <property type="project" value="UniProtKB-SubCell"/>
</dbReference>
<keyword evidence="10" id="KW-1185">Reference proteome</keyword>
<comment type="subcellular location">
    <subcellularLocation>
        <location evidence="1">Cell membrane</location>
        <topology evidence="1">Multi-pass membrane protein</topology>
    </subcellularLocation>
</comment>
<evidence type="ECO:0000256" key="8">
    <source>
        <dbReference type="SAM" id="Phobius"/>
    </source>
</evidence>